<evidence type="ECO:0000256" key="5">
    <source>
        <dbReference type="ARBA" id="ARBA00029758"/>
    </source>
</evidence>
<sequence length="149" mass="17679">MIEGVLKIPLRQIKDDRGKVMHMLRATDDHFQKFGEVYFSWINPNVIKGWQKHLEMTLNYAVPVGKIKLVLYDDREISKTYKQINEYILNQDDYYLLSIPPHIWYGFQSIGNQAAMIVNCATIPHDPNEVRRMDLSEKKIPYNWEIEHD</sequence>
<evidence type="ECO:0000256" key="1">
    <source>
        <dbReference type="ARBA" id="ARBA00001298"/>
    </source>
</evidence>
<evidence type="ECO:0000256" key="7">
    <source>
        <dbReference type="ARBA" id="ARBA00033311"/>
    </source>
</evidence>
<dbReference type="InterPro" id="IPR000888">
    <property type="entry name" value="RmlC-like"/>
</dbReference>
<reference evidence="8 9" key="1">
    <citation type="submission" date="2019-10" db="EMBL/GenBank/DDBJ databases">
        <title>New genus of Silvanigrellaceae.</title>
        <authorList>
            <person name="Pitt A."/>
            <person name="Hahn M.W."/>
        </authorList>
    </citation>
    <scope>NUCLEOTIDE SEQUENCE [LARGE SCALE GENOMIC DNA]</scope>
    <source>
        <strain evidence="8 9">33A1-SZDP</strain>
    </source>
</reference>
<dbReference type="InterPro" id="IPR011051">
    <property type="entry name" value="RmlC_Cupin_sf"/>
</dbReference>
<dbReference type="Pfam" id="PF00908">
    <property type="entry name" value="dTDP_sugar_isom"/>
    <property type="match status" value="1"/>
</dbReference>
<evidence type="ECO:0000313" key="9">
    <source>
        <dbReference type="Proteomes" id="UP000442694"/>
    </source>
</evidence>
<dbReference type="GO" id="GO:0008830">
    <property type="term" value="F:dTDP-4-dehydrorhamnose 3,5-epimerase activity"/>
    <property type="evidence" value="ECO:0007669"/>
    <property type="project" value="UniProtKB-EC"/>
</dbReference>
<dbReference type="Proteomes" id="UP000442694">
    <property type="component" value="Unassembled WGS sequence"/>
</dbReference>
<dbReference type="InterPro" id="IPR014710">
    <property type="entry name" value="RmlC-like_jellyroll"/>
</dbReference>
<proteinExistence type="predicted"/>
<dbReference type="EMBL" id="WFLN01000010">
    <property type="protein sequence ID" value="KAB8028044.1"/>
    <property type="molecule type" value="Genomic_DNA"/>
</dbReference>
<dbReference type="AlphaFoldDB" id="A0A833N394"/>
<dbReference type="EC" id="5.1.3.13" evidence="3"/>
<accession>A0A833N394</accession>
<evidence type="ECO:0000313" key="8">
    <source>
        <dbReference type="EMBL" id="KAB8028044.1"/>
    </source>
</evidence>
<dbReference type="SUPFAM" id="SSF51182">
    <property type="entry name" value="RmlC-like cupins"/>
    <property type="match status" value="1"/>
</dbReference>
<dbReference type="GO" id="GO:0005829">
    <property type="term" value="C:cytosol"/>
    <property type="evidence" value="ECO:0007669"/>
    <property type="project" value="TreeGrafter"/>
</dbReference>
<name>A0A833N394_9BACT</name>
<gene>
    <name evidence="8" type="ORF">GCL57_13405</name>
</gene>
<dbReference type="Gene3D" id="2.60.120.10">
    <property type="entry name" value="Jelly Rolls"/>
    <property type="match status" value="1"/>
</dbReference>
<dbReference type="PANTHER" id="PTHR21047:SF2">
    <property type="entry name" value="THYMIDINE DIPHOSPHO-4-KETO-RHAMNOSE 3,5-EPIMERASE"/>
    <property type="match status" value="1"/>
</dbReference>
<evidence type="ECO:0000256" key="2">
    <source>
        <dbReference type="ARBA" id="ARBA00001997"/>
    </source>
</evidence>
<comment type="catalytic activity">
    <reaction evidence="1">
        <text>dTDP-4-dehydro-6-deoxy-alpha-D-glucose = dTDP-4-dehydro-beta-L-rhamnose</text>
        <dbReference type="Rhea" id="RHEA:16969"/>
        <dbReference type="ChEBI" id="CHEBI:57649"/>
        <dbReference type="ChEBI" id="CHEBI:62830"/>
        <dbReference type="EC" id="5.1.3.13"/>
    </reaction>
</comment>
<comment type="caution">
    <text evidence="8">The sequence shown here is derived from an EMBL/GenBank/DDBJ whole genome shotgun (WGS) entry which is preliminary data.</text>
</comment>
<protein>
    <recommendedName>
        <fullName evidence="4">dTDP-4-dehydrorhamnose 3,5-epimerase</fullName>
        <ecNumber evidence="3">5.1.3.13</ecNumber>
    </recommendedName>
    <alternativeName>
        <fullName evidence="6">Thymidine diphospho-4-keto-rhamnose 3,5-epimerase</fullName>
    </alternativeName>
    <alternativeName>
        <fullName evidence="5">dTDP-4-keto-6-deoxyglucose 3,5-epimerase</fullName>
    </alternativeName>
    <alternativeName>
        <fullName evidence="7">dTDP-6-deoxy-D-xylo-4-hexulose 3,5-epimerase</fullName>
    </alternativeName>
</protein>
<keyword evidence="9" id="KW-1185">Reference proteome</keyword>
<dbReference type="PANTHER" id="PTHR21047">
    <property type="entry name" value="DTDP-6-DEOXY-D-GLUCOSE-3,5 EPIMERASE"/>
    <property type="match status" value="1"/>
</dbReference>
<dbReference type="RefSeq" id="WP_152213866.1">
    <property type="nucleotide sequence ID" value="NZ_WFLN01000010.1"/>
</dbReference>
<dbReference type="GO" id="GO:0000271">
    <property type="term" value="P:polysaccharide biosynthetic process"/>
    <property type="evidence" value="ECO:0007669"/>
    <property type="project" value="TreeGrafter"/>
</dbReference>
<evidence type="ECO:0000256" key="3">
    <source>
        <dbReference type="ARBA" id="ARBA00012098"/>
    </source>
</evidence>
<comment type="function">
    <text evidence="2">Catalyzes the epimerization of the C3' and C5'positions of dTDP-6-deoxy-D-xylo-4-hexulose, forming dTDP-6-deoxy-L-lyxo-4-hexulose.</text>
</comment>
<evidence type="ECO:0000256" key="4">
    <source>
        <dbReference type="ARBA" id="ARBA00019595"/>
    </source>
</evidence>
<evidence type="ECO:0000256" key="6">
    <source>
        <dbReference type="ARBA" id="ARBA00031424"/>
    </source>
</evidence>
<organism evidence="8 9">
    <name type="scientific">Fluviispira multicolorata</name>
    <dbReference type="NCBI Taxonomy" id="2654512"/>
    <lineage>
        <taxon>Bacteria</taxon>
        <taxon>Pseudomonadati</taxon>
        <taxon>Bdellovibrionota</taxon>
        <taxon>Oligoflexia</taxon>
        <taxon>Silvanigrellales</taxon>
        <taxon>Silvanigrellaceae</taxon>
        <taxon>Fluviispira</taxon>
    </lineage>
</organism>